<dbReference type="PROSITE" id="PS50879">
    <property type="entry name" value="RNASE_H_1"/>
    <property type="match status" value="1"/>
</dbReference>
<evidence type="ECO:0000259" key="1">
    <source>
        <dbReference type="PROSITE" id="PS50879"/>
    </source>
</evidence>
<proteinExistence type="predicted"/>
<accession>A0AAV2R106</accession>
<keyword evidence="3" id="KW-1185">Reference proteome</keyword>
<sequence>HEENWKINHGPLRSIMMAELYAIMKSMMWLAMHSPLLEEKDAVILTDSKSGIEVLRNLTPGQQSSLTNTIRNLAITLFENDITITLQWVPSHVGVDGNEQADRIAK</sequence>
<feature type="non-terminal residue" evidence="2">
    <location>
        <position position="1"/>
    </location>
</feature>
<reference evidence="2 3" key="1">
    <citation type="submission" date="2024-05" db="EMBL/GenBank/DDBJ databases">
        <authorList>
            <person name="Wallberg A."/>
        </authorList>
    </citation>
    <scope>NUCLEOTIDE SEQUENCE [LARGE SCALE GENOMIC DNA]</scope>
</reference>
<feature type="non-terminal residue" evidence="2">
    <location>
        <position position="106"/>
    </location>
</feature>
<dbReference type="Pfam" id="PF00075">
    <property type="entry name" value="RNase_H"/>
    <property type="match status" value="1"/>
</dbReference>
<dbReference type="AlphaFoldDB" id="A0AAV2R106"/>
<gene>
    <name evidence="2" type="ORF">MNOR_LOCUS19554</name>
</gene>
<dbReference type="SUPFAM" id="SSF53098">
    <property type="entry name" value="Ribonuclease H-like"/>
    <property type="match status" value="1"/>
</dbReference>
<dbReference type="InterPro" id="IPR012337">
    <property type="entry name" value="RNaseH-like_sf"/>
</dbReference>
<dbReference type="InterPro" id="IPR002156">
    <property type="entry name" value="RNaseH_domain"/>
</dbReference>
<evidence type="ECO:0000313" key="2">
    <source>
        <dbReference type="EMBL" id="CAL4111098.1"/>
    </source>
</evidence>
<protein>
    <recommendedName>
        <fullName evidence="1">RNase H type-1 domain-containing protein</fullName>
    </recommendedName>
</protein>
<dbReference type="CDD" id="cd09276">
    <property type="entry name" value="Rnase_HI_RT_non_LTR"/>
    <property type="match status" value="1"/>
</dbReference>
<dbReference type="Proteomes" id="UP001497623">
    <property type="component" value="Unassembled WGS sequence"/>
</dbReference>
<dbReference type="Gene3D" id="3.30.420.10">
    <property type="entry name" value="Ribonuclease H-like superfamily/Ribonuclease H"/>
    <property type="match status" value="1"/>
</dbReference>
<dbReference type="EMBL" id="CAXKWB010014582">
    <property type="protein sequence ID" value="CAL4111098.1"/>
    <property type="molecule type" value="Genomic_DNA"/>
</dbReference>
<feature type="domain" description="RNase H type-1" evidence="1">
    <location>
        <begin position="1"/>
        <end position="106"/>
    </location>
</feature>
<name>A0AAV2R106_MEGNR</name>
<dbReference type="GO" id="GO:0003676">
    <property type="term" value="F:nucleic acid binding"/>
    <property type="evidence" value="ECO:0007669"/>
    <property type="project" value="InterPro"/>
</dbReference>
<dbReference type="InterPro" id="IPR036397">
    <property type="entry name" value="RNaseH_sf"/>
</dbReference>
<evidence type="ECO:0000313" key="3">
    <source>
        <dbReference type="Proteomes" id="UP001497623"/>
    </source>
</evidence>
<comment type="caution">
    <text evidence="2">The sequence shown here is derived from an EMBL/GenBank/DDBJ whole genome shotgun (WGS) entry which is preliminary data.</text>
</comment>
<dbReference type="GO" id="GO:0004523">
    <property type="term" value="F:RNA-DNA hybrid ribonuclease activity"/>
    <property type="evidence" value="ECO:0007669"/>
    <property type="project" value="InterPro"/>
</dbReference>
<organism evidence="2 3">
    <name type="scientific">Meganyctiphanes norvegica</name>
    <name type="common">Northern krill</name>
    <name type="synonym">Thysanopoda norvegica</name>
    <dbReference type="NCBI Taxonomy" id="48144"/>
    <lineage>
        <taxon>Eukaryota</taxon>
        <taxon>Metazoa</taxon>
        <taxon>Ecdysozoa</taxon>
        <taxon>Arthropoda</taxon>
        <taxon>Crustacea</taxon>
        <taxon>Multicrustacea</taxon>
        <taxon>Malacostraca</taxon>
        <taxon>Eumalacostraca</taxon>
        <taxon>Eucarida</taxon>
        <taxon>Euphausiacea</taxon>
        <taxon>Euphausiidae</taxon>
        <taxon>Meganyctiphanes</taxon>
    </lineage>
</organism>